<keyword evidence="1" id="KW-0472">Membrane</keyword>
<accession>A0A517TRL1</accession>
<reference evidence="2 3" key="1">
    <citation type="submission" date="2019-02" db="EMBL/GenBank/DDBJ databases">
        <title>Deep-cultivation of Planctomycetes and their phenomic and genomic characterization uncovers novel biology.</title>
        <authorList>
            <person name="Wiegand S."/>
            <person name="Jogler M."/>
            <person name="Boedeker C."/>
            <person name="Pinto D."/>
            <person name="Vollmers J."/>
            <person name="Rivas-Marin E."/>
            <person name="Kohn T."/>
            <person name="Peeters S.H."/>
            <person name="Heuer A."/>
            <person name="Rast P."/>
            <person name="Oberbeckmann S."/>
            <person name="Bunk B."/>
            <person name="Jeske O."/>
            <person name="Meyerdierks A."/>
            <person name="Storesund J.E."/>
            <person name="Kallscheuer N."/>
            <person name="Luecker S."/>
            <person name="Lage O.M."/>
            <person name="Pohl T."/>
            <person name="Merkel B.J."/>
            <person name="Hornburger P."/>
            <person name="Mueller R.-W."/>
            <person name="Bruemmer F."/>
            <person name="Labrenz M."/>
            <person name="Spormann A.M."/>
            <person name="Op den Camp H."/>
            <person name="Overmann J."/>
            <person name="Amann R."/>
            <person name="Jetten M.S.M."/>
            <person name="Mascher T."/>
            <person name="Medema M.H."/>
            <person name="Devos D.P."/>
            <person name="Kaster A.-K."/>
            <person name="Ovreas L."/>
            <person name="Rohde M."/>
            <person name="Galperin M.Y."/>
            <person name="Jogler C."/>
        </authorList>
    </citation>
    <scope>NUCLEOTIDE SEQUENCE [LARGE SCALE GENOMIC DNA]</scope>
    <source>
        <strain evidence="2 3">I41</strain>
    </source>
</reference>
<keyword evidence="1" id="KW-0812">Transmembrane</keyword>
<dbReference type="KEGG" id="llh:I41_01600"/>
<name>A0A517TRL1_9BACT</name>
<evidence type="ECO:0000313" key="2">
    <source>
        <dbReference type="EMBL" id="QDT71005.1"/>
    </source>
</evidence>
<sequence>MRQGQLAKPRPYLQFESKLVRDSVLSQFNEELNRQGMVGRYRSAVYFPLWYPALIFALAGVGTLRLGRRFTIRSAIVATTVVAGLLGMAVAL</sequence>
<protein>
    <submittedName>
        <fullName evidence="2">Uncharacterized protein</fullName>
    </submittedName>
</protein>
<evidence type="ECO:0000256" key="1">
    <source>
        <dbReference type="SAM" id="Phobius"/>
    </source>
</evidence>
<organism evidence="2 3">
    <name type="scientific">Lacipirellula limnantheis</name>
    <dbReference type="NCBI Taxonomy" id="2528024"/>
    <lineage>
        <taxon>Bacteria</taxon>
        <taxon>Pseudomonadati</taxon>
        <taxon>Planctomycetota</taxon>
        <taxon>Planctomycetia</taxon>
        <taxon>Pirellulales</taxon>
        <taxon>Lacipirellulaceae</taxon>
        <taxon>Lacipirellula</taxon>
    </lineage>
</organism>
<dbReference type="Proteomes" id="UP000317909">
    <property type="component" value="Chromosome"/>
</dbReference>
<keyword evidence="1" id="KW-1133">Transmembrane helix</keyword>
<feature type="transmembrane region" description="Helical" evidence="1">
    <location>
        <begin position="70"/>
        <end position="91"/>
    </location>
</feature>
<feature type="transmembrane region" description="Helical" evidence="1">
    <location>
        <begin position="44"/>
        <end position="64"/>
    </location>
</feature>
<dbReference type="EMBL" id="CP036339">
    <property type="protein sequence ID" value="QDT71005.1"/>
    <property type="molecule type" value="Genomic_DNA"/>
</dbReference>
<proteinExistence type="predicted"/>
<gene>
    <name evidence="2" type="ORF">I41_01600</name>
</gene>
<keyword evidence="3" id="KW-1185">Reference proteome</keyword>
<evidence type="ECO:0000313" key="3">
    <source>
        <dbReference type="Proteomes" id="UP000317909"/>
    </source>
</evidence>
<dbReference type="AlphaFoldDB" id="A0A517TRL1"/>